<protein>
    <submittedName>
        <fullName evidence="1">Uncharacterized protein</fullName>
    </submittedName>
</protein>
<evidence type="ECO:0000313" key="2">
    <source>
        <dbReference type="Proteomes" id="UP000054630"/>
    </source>
</evidence>
<reference evidence="1 2" key="1">
    <citation type="submission" date="2015-01" db="EMBL/GenBank/DDBJ databases">
        <title>Evolution of Trichinella species and genotypes.</title>
        <authorList>
            <person name="Korhonen P.K."/>
            <person name="Edoardo P."/>
            <person name="Giuseppe L.R."/>
            <person name="Gasser R.B."/>
        </authorList>
    </citation>
    <scope>NUCLEOTIDE SEQUENCE [LARGE SCALE GENOMIC DNA]</scope>
    <source>
        <strain evidence="1">ISS37</strain>
    </source>
</reference>
<dbReference type="AlphaFoldDB" id="A0A0V0S2K5"/>
<gene>
    <name evidence="1" type="ORF">T07_5957</name>
</gene>
<comment type="caution">
    <text evidence="1">The sequence shown here is derived from an EMBL/GenBank/DDBJ whole genome shotgun (WGS) entry which is preliminary data.</text>
</comment>
<keyword evidence="2" id="KW-1185">Reference proteome</keyword>
<name>A0A0V0S2K5_9BILA</name>
<dbReference type="OrthoDB" id="10289994at2759"/>
<dbReference type="EMBL" id="JYDL01000044">
    <property type="protein sequence ID" value="KRX20914.1"/>
    <property type="molecule type" value="Genomic_DNA"/>
</dbReference>
<organism evidence="1 2">
    <name type="scientific">Trichinella nelsoni</name>
    <dbReference type="NCBI Taxonomy" id="6336"/>
    <lineage>
        <taxon>Eukaryota</taxon>
        <taxon>Metazoa</taxon>
        <taxon>Ecdysozoa</taxon>
        <taxon>Nematoda</taxon>
        <taxon>Enoplea</taxon>
        <taxon>Dorylaimia</taxon>
        <taxon>Trichinellida</taxon>
        <taxon>Trichinellidae</taxon>
        <taxon>Trichinella</taxon>
    </lineage>
</organism>
<dbReference type="Proteomes" id="UP000054630">
    <property type="component" value="Unassembled WGS sequence"/>
</dbReference>
<proteinExistence type="predicted"/>
<evidence type="ECO:0000313" key="1">
    <source>
        <dbReference type="EMBL" id="KRX20914.1"/>
    </source>
</evidence>
<accession>A0A0V0S2K5</accession>
<sequence>MNVKACSNEGAGELTRLHDELNRHFLELKALRKEVNSFFGSAELDGTSLNLCLDPGPKLQPDLVAILLCFCRS</sequence>